<evidence type="ECO:0000313" key="3">
    <source>
        <dbReference type="Proteomes" id="UP000193560"/>
    </source>
</evidence>
<sequence length="161" mass="18470">MLWFYVFLLYYLPLTLSQIILDKRQALASSACGNRDQTVGVCSPSTTDVWYNNTYHELTWKYNNPVFNGFETLTFYVLQQNSTSNYQQIKSFDVVHAVGVQVVLIDDSWYPSLLANNSPNVTRAVFAYLIGSGVDLQTELSNSLSIYPRPTRFTLIRKFIK</sequence>
<protein>
    <submittedName>
        <fullName evidence="2">Uncharacterized protein</fullName>
    </submittedName>
</protein>
<gene>
    <name evidence="2" type="ORF">BCR42DRAFT_139943</name>
</gene>
<name>A0A1X2IX72_9FUNG</name>
<reference evidence="2 3" key="1">
    <citation type="submission" date="2016-07" db="EMBL/GenBank/DDBJ databases">
        <title>Pervasive Adenine N6-methylation of Active Genes in Fungi.</title>
        <authorList>
            <consortium name="DOE Joint Genome Institute"/>
            <person name="Mondo S.J."/>
            <person name="Dannebaum R.O."/>
            <person name="Kuo R.C."/>
            <person name="Labutti K."/>
            <person name="Haridas S."/>
            <person name="Kuo A."/>
            <person name="Salamov A."/>
            <person name="Ahrendt S.R."/>
            <person name="Lipzen A."/>
            <person name="Sullivan W."/>
            <person name="Andreopoulos W.B."/>
            <person name="Clum A."/>
            <person name="Lindquist E."/>
            <person name="Daum C."/>
            <person name="Ramamoorthy G.K."/>
            <person name="Gryganskyi A."/>
            <person name="Culley D."/>
            <person name="Magnuson J.K."/>
            <person name="James T.Y."/>
            <person name="O'Malley M.A."/>
            <person name="Stajich J.E."/>
            <person name="Spatafora J.W."/>
            <person name="Visel A."/>
            <person name="Grigoriev I.V."/>
        </authorList>
    </citation>
    <scope>NUCLEOTIDE SEQUENCE [LARGE SCALE GENOMIC DNA]</scope>
    <source>
        <strain evidence="2 3">NRRL 1336</strain>
    </source>
</reference>
<dbReference type="OrthoDB" id="5594955at2759"/>
<dbReference type="STRING" id="90262.A0A1X2IX72"/>
<keyword evidence="3" id="KW-1185">Reference proteome</keyword>
<feature type="signal peptide" evidence="1">
    <location>
        <begin position="1"/>
        <end position="17"/>
    </location>
</feature>
<dbReference type="AlphaFoldDB" id="A0A1X2IX72"/>
<evidence type="ECO:0000256" key="1">
    <source>
        <dbReference type="SAM" id="SignalP"/>
    </source>
</evidence>
<feature type="chain" id="PRO_5013049738" evidence="1">
    <location>
        <begin position="18"/>
        <end position="161"/>
    </location>
</feature>
<keyword evidence="1" id="KW-0732">Signal</keyword>
<accession>A0A1X2IX72</accession>
<dbReference type="EMBL" id="MCGE01000003">
    <property type="protein sequence ID" value="ORZ23656.1"/>
    <property type="molecule type" value="Genomic_DNA"/>
</dbReference>
<organism evidence="2 3">
    <name type="scientific">Absidia repens</name>
    <dbReference type="NCBI Taxonomy" id="90262"/>
    <lineage>
        <taxon>Eukaryota</taxon>
        <taxon>Fungi</taxon>
        <taxon>Fungi incertae sedis</taxon>
        <taxon>Mucoromycota</taxon>
        <taxon>Mucoromycotina</taxon>
        <taxon>Mucoromycetes</taxon>
        <taxon>Mucorales</taxon>
        <taxon>Cunninghamellaceae</taxon>
        <taxon>Absidia</taxon>
    </lineage>
</organism>
<dbReference type="Proteomes" id="UP000193560">
    <property type="component" value="Unassembled WGS sequence"/>
</dbReference>
<comment type="caution">
    <text evidence="2">The sequence shown here is derived from an EMBL/GenBank/DDBJ whole genome shotgun (WGS) entry which is preliminary data.</text>
</comment>
<evidence type="ECO:0000313" key="2">
    <source>
        <dbReference type="EMBL" id="ORZ23656.1"/>
    </source>
</evidence>
<proteinExistence type="predicted"/>